<comment type="subcellular location">
    <subcellularLocation>
        <location evidence="1">Cytoplasm</location>
        <location evidence="1">Cytoskeleton</location>
        <location evidence="1">Microtubule organizing center</location>
        <location evidence="1">Centrosome</location>
    </subcellularLocation>
</comment>
<proteinExistence type="inferred from homology"/>
<reference evidence="7" key="1">
    <citation type="submission" date="2021-01" db="EMBL/GenBank/DDBJ databases">
        <authorList>
            <person name="Corre E."/>
            <person name="Pelletier E."/>
            <person name="Niang G."/>
            <person name="Scheremetjew M."/>
            <person name="Finn R."/>
            <person name="Kale V."/>
            <person name="Holt S."/>
            <person name="Cochrane G."/>
            <person name="Meng A."/>
            <person name="Brown T."/>
            <person name="Cohen L."/>
        </authorList>
    </citation>
    <scope>NUCLEOTIDE SEQUENCE</scope>
    <source>
        <strain evidence="7">Ras09</strain>
    </source>
</reference>
<dbReference type="InterPro" id="IPR029358">
    <property type="entry name" value="CFAP96"/>
</dbReference>
<evidence type="ECO:0000256" key="2">
    <source>
        <dbReference type="ARBA" id="ARBA00022490"/>
    </source>
</evidence>
<protein>
    <recommendedName>
        <fullName evidence="5">Cilia-and flagella-associated protein 96</fullName>
    </recommendedName>
</protein>
<evidence type="ECO:0000256" key="3">
    <source>
        <dbReference type="ARBA" id="ARBA00023212"/>
    </source>
</evidence>
<evidence type="ECO:0000313" key="7">
    <source>
        <dbReference type="EMBL" id="CAE0231313.1"/>
    </source>
</evidence>
<comment type="similarity">
    <text evidence="4">Belongs to the CFAP96 family.</text>
</comment>
<keyword evidence="2" id="KW-0963">Cytoplasm</keyword>
<organism evidence="7">
    <name type="scientific">Strombidium rassoulzadegani</name>
    <dbReference type="NCBI Taxonomy" id="1082188"/>
    <lineage>
        <taxon>Eukaryota</taxon>
        <taxon>Sar</taxon>
        <taxon>Alveolata</taxon>
        <taxon>Ciliophora</taxon>
        <taxon>Intramacronucleata</taxon>
        <taxon>Spirotrichea</taxon>
        <taxon>Oligotrichia</taxon>
        <taxon>Strombidiidae</taxon>
        <taxon>Strombidium</taxon>
    </lineage>
</organism>
<dbReference type="AlphaFoldDB" id="A0A7S3FT23"/>
<evidence type="ECO:0000256" key="6">
    <source>
        <dbReference type="SAM" id="MobiDB-lite"/>
    </source>
</evidence>
<dbReference type="PANTHER" id="PTHR31144">
    <property type="entry name" value="UPF0602 PROTEIN C4ORF47"/>
    <property type="match status" value="1"/>
</dbReference>
<dbReference type="Pfam" id="PF15239">
    <property type="entry name" value="CFAP96-like"/>
    <property type="match status" value="1"/>
</dbReference>
<dbReference type="EMBL" id="HBIA01006036">
    <property type="protein sequence ID" value="CAE0231313.1"/>
    <property type="molecule type" value="Transcribed_RNA"/>
</dbReference>
<feature type="region of interest" description="Disordered" evidence="6">
    <location>
        <begin position="1"/>
        <end position="27"/>
    </location>
</feature>
<dbReference type="GO" id="GO:0005881">
    <property type="term" value="C:cytoplasmic microtubule"/>
    <property type="evidence" value="ECO:0007669"/>
    <property type="project" value="TreeGrafter"/>
</dbReference>
<gene>
    <name evidence="7" type="ORF">SRAS04492_LOCUS3109</name>
</gene>
<sequence>MVGGRTTVKDGHLAAGHDKNFKPAKDPHNKVKATYEYLPLGAPVKKSHKDEDGAVVIGPKNILTNPIKIGKVGKGTIIGDNIDYMPEDYDAKKKIAIAERKYHEQKVQEKPFLQRARHTEVFNKPQAVYMEDPPIPPRAPKPKVVAPNIHDDKPFKPSHPPKRGINATIEKFPEYIPNPPKEKKRVKLEDGQEEDDRKGFKVTYKGLSRPQPSVATNIRNLKASYPMAFRK</sequence>
<accession>A0A7S3FT23</accession>
<evidence type="ECO:0000256" key="4">
    <source>
        <dbReference type="ARBA" id="ARBA00035656"/>
    </source>
</evidence>
<feature type="region of interest" description="Disordered" evidence="6">
    <location>
        <begin position="171"/>
        <end position="212"/>
    </location>
</feature>
<feature type="compositionally biased region" description="Basic and acidic residues" evidence="6">
    <location>
        <begin position="187"/>
        <end position="199"/>
    </location>
</feature>
<dbReference type="GO" id="GO:0005813">
    <property type="term" value="C:centrosome"/>
    <property type="evidence" value="ECO:0007669"/>
    <property type="project" value="UniProtKB-SubCell"/>
</dbReference>
<name>A0A7S3FT23_9SPIT</name>
<evidence type="ECO:0000256" key="1">
    <source>
        <dbReference type="ARBA" id="ARBA00004300"/>
    </source>
</evidence>
<keyword evidence="3" id="KW-0206">Cytoskeleton</keyword>
<feature type="compositionally biased region" description="Basic and acidic residues" evidence="6">
    <location>
        <begin position="7"/>
        <end position="27"/>
    </location>
</feature>
<evidence type="ECO:0000256" key="5">
    <source>
        <dbReference type="ARBA" id="ARBA00035693"/>
    </source>
</evidence>
<dbReference type="PANTHER" id="PTHR31144:SF1">
    <property type="entry name" value="UPF0602 PROTEIN C4ORF47"/>
    <property type="match status" value="1"/>
</dbReference>